<keyword evidence="2 10" id="KW-0812">Transmembrane</keyword>
<keyword evidence="7" id="KW-0675">Receptor</keyword>
<dbReference type="PANTHER" id="PTHR12120">
    <property type="entry name" value="TNFR-CYS DOMAIN-CONTAINING PROTEIN"/>
    <property type="match status" value="1"/>
</dbReference>
<feature type="non-terminal residue" evidence="12">
    <location>
        <position position="1"/>
    </location>
</feature>
<dbReference type="EMBL" id="JAAWVO010041071">
    <property type="protein sequence ID" value="MBN3318731.1"/>
    <property type="molecule type" value="Genomic_DNA"/>
</dbReference>
<feature type="repeat" description="TNFR-Cys" evidence="9">
    <location>
        <begin position="42"/>
        <end position="82"/>
    </location>
</feature>
<keyword evidence="5 10" id="KW-0472">Membrane</keyword>
<evidence type="ECO:0000256" key="5">
    <source>
        <dbReference type="ARBA" id="ARBA00023136"/>
    </source>
</evidence>
<dbReference type="PROSITE" id="PS50050">
    <property type="entry name" value="TNFR_NGFR_2"/>
    <property type="match status" value="1"/>
</dbReference>
<dbReference type="SMART" id="SM00208">
    <property type="entry name" value="TNFR"/>
    <property type="match status" value="2"/>
</dbReference>
<dbReference type="GO" id="GO:0005886">
    <property type="term" value="C:plasma membrane"/>
    <property type="evidence" value="ECO:0007669"/>
    <property type="project" value="TreeGrafter"/>
</dbReference>
<dbReference type="GO" id="GO:0046330">
    <property type="term" value="P:positive regulation of JNK cascade"/>
    <property type="evidence" value="ECO:0007669"/>
    <property type="project" value="InterPro"/>
</dbReference>
<feature type="non-terminal residue" evidence="12">
    <location>
        <position position="521"/>
    </location>
</feature>
<evidence type="ECO:0000256" key="2">
    <source>
        <dbReference type="ARBA" id="ARBA00022692"/>
    </source>
</evidence>
<keyword evidence="13" id="KW-1185">Reference proteome</keyword>
<dbReference type="Gene3D" id="1.10.533.10">
    <property type="entry name" value="Death Domain, Fas"/>
    <property type="match status" value="1"/>
</dbReference>
<dbReference type="InterPro" id="IPR011029">
    <property type="entry name" value="DEATH-like_dom_sf"/>
</dbReference>
<keyword evidence="8" id="KW-0325">Glycoprotein</keyword>
<dbReference type="Pfam" id="PF00020">
    <property type="entry name" value="TNFR_c6"/>
    <property type="match status" value="1"/>
</dbReference>
<dbReference type="Gene3D" id="2.10.50.10">
    <property type="entry name" value="Tumor Necrosis Factor Receptor, subunit A, domain 2"/>
    <property type="match status" value="2"/>
</dbReference>
<comment type="subcellular location">
    <subcellularLocation>
        <location evidence="1">Membrane</location>
        <topology evidence="1">Single-pass membrane protein</topology>
    </subcellularLocation>
</comment>
<evidence type="ECO:0000256" key="9">
    <source>
        <dbReference type="PROSITE-ProRule" id="PRU00206"/>
    </source>
</evidence>
<name>A0A8J7TDD6_ATRSP</name>
<gene>
    <name evidence="12" type="primary">Eda2r</name>
    <name evidence="12" type="ORF">GTO95_0005931</name>
</gene>
<comment type="caution">
    <text evidence="12">The sequence shown here is derived from an EMBL/GenBank/DDBJ whole genome shotgun (WGS) entry which is preliminary data.</text>
</comment>
<organism evidence="12 13">
    <name type="scientific">Atractosteus spatula</name>
    <name type="common">Alligator gar</name>
    <name type="synonym">Lepisosteus spatula</name>
    <dbReference type="NCBI Taxonomy" id="7917"/>
    <lineage>
        <taxon>Eukaryota</taxon>
        <taxon>Metazoa</taxon>
        <taxon>Chordata</taxon>
        <taxon>Craniata</taxon>
        <taxon>Vertebrata</taxon>
        <taxon>Euteleostomi</taxon>
        <taxon>Actinopterygii</taxon>
        <taxon>Neopterygii</taxon>
        <taxon>Holostei</taxon>
        <taxon>Semionotiformes</taxon>
        <taxon>Lepisosteidae</taxon>
        <taxon>Atractosteus</taxon>
    </lineage>
</organism>
<proteinExistence type="predicted"/>
<evidence type="ECO:0000256" key="4">
    <source>
        <dbReference type="ARBA" id="ARBA00022989"/>
    </source>
</evidence>
<dbReference type="PANTHER" id="PTHR12120:SF1">
    <property type="entry name" value="TUMOR NECROSIS FACTOR RECEPTOR SUPERFAMILY MEMBER 19"/>
    <property type="match status" value="1"/>
</dbReference>
<evidence type="ECO:0000256" key="10">
    <source>
        <dbReference type="SAM" id="Phobius"/>
    </source>
</evidence>
<keyword evidence="6" id="KW-1015">Disulfide bond</keyword>
<evidence type="ECO:0000256" key="6">
    <source>
        <dbReference type="ARBA" id="ARBA00023157"/>
    </source>
</evidence>
<reference evidence="12" key="1">
    <citation type="journal article" date="2021" name="Cell">
        <title>Tracing the genetic footprints of vertebrate landing in non-teleost ray-finned fishes.</title>
        <authorList>
            <person name="Bi X."/>
            <person name="Wang K."/>
            <person name="Yang L."/>
            <person name="Pan H."/>
            <person name="Jiang H."/>
            <person name="Wei Q."/>
            <person name="Fang M."/>
            <person name="Yu H."/>
            <person name="Zhu C."/>
            <person name="Cai Y."/>
            <person name="He Y."/>
            <person name="Gan X."/>
            <person name="Zeng H."/>
            <person name="Yu D."/>
            <person name="Zhu Y."/>
            <person name="Jiang H."/>
            <person name="Qiu Q."/>
            <person name="Yang H."/>
            <person name="Zhang Y.E."/>
            <person name="Wang W."/>
            <person name="Zhu M."/>
            <person name="He S."/>
            <person name="Zhang G."/>
        </authorList>
    </citation>
    <scope>NUCLEOTIDE SEQUENCE</scope>
    <source>
        <strain evidence="12">Allg_001</strain>
    </source>
</reference>
<evidence type="ECO:0000256" key="1">
    <source>
        <dbReference type="ARBA" id="ARBA00004167"/>
    </source>
</evidence>
<evidence type="ECO:0000256" key="7">
    <source>
        <dbReference type="ARBA" id="ARBA00023170"/>
    </source>
</evidence>
<evidence type="ECO:0000313" key="13">
    <source>
        <dbReference type="Proteomes" id="UP000736164"/>
    </source>
</evidence>
<evidence type="ECO:0000259" key="11">
    <source>
        <dbReference type="PROSITE" id="PS50050"/>
    </source>
</evidence>
<evidence type="ECO:0000313" key="12">
    <source>
        <dbReference type="EMBL" id="MBN3318731.1"/>
    </source>
</evidence>
<feature type="transmembrane region" description="Helical" evidence="10">
    <location>
        <begin position="138"/>
        <end position="161"/>
    </location>
</feature>
<dbReference type="AlphaFoldDB" id="A0A8J7TDD6"/>
<protein>
    <submittedName>
        <fullName evidence="12">TNR27 factor</fullName>
    </submittedName>
</protein>
<dbReference type="InterPro" id="IPR047526">
    <property type="entry name" value="TNR19/27/EDAR"/>
</dbReference>
<dbReference type="PROSITE" id="PS00652">
    <property type="entry name" value="TNFR_NGFR_1"/>
    <property type="match status" value="1"/>
</dbReference>
<dbReference type="GO" id="GO:0038023">
    <property type="term" value="F:signaling receptor activity"/>
    <property type="evidence" value="ECO:0007669"/>
    <property type="project" value="InterPro"/>
</dbReference>
<evidence type="ECO:0000256" key="3">
    <source>
        <dbReference type="ARBA" id="ARBA00022737"/>
    </source>
</evidence>
<accession>A0A8J7TDD6</accession>
<sequence>MDCSEIEYFDNGKCILCLKCGPGEELSQECGFGSGGEAHCLKCKPRHYKDDWGHHDCKPCLSCKLLNRYQKANCTASSNAVCGDCLPGYYRKIRIDGLHDMECMPCSHSSSSDPQCSSSSGIGVVKVWSSKTPPQDAAIASVICAAFVTMVIALSLLCYVYRRRTFIRNLGQGIVFKQYYIFENIAFFPKGCFGSQNIDQTEVGYSTNTVENTRTPSPKTEVKEKAEVIAYVKIYINCGSSGAGHCAYLRITTITVERAHTFPGTVVKHPALKPQHVSSSSETQPLMRDSTCSNCSSGCQSQRSSSFRHSAEYPSESACIQPVVTAVPANQYCASDQHERHQHAPVECTELDFNSPAGLENSALDAEIIGPAETNIRCMDNVSVEQNNVLFASCTQNIDSCAKANQQSCINNCSNLVITSFFCTVISNPIANLPKALVQSLSLKLDPSFPGVKNYRQVGLELGVPEEVINNIAGFENVFNYLSSCTLNTVPDLVKTLHYVQRFDALFMLCEYATRSQSGVC</sequence>
<dbReference type="Proteomes" id="UP000736164">
    <property type="component" value="Unassembled WGS sequence"/>
</dbReference>
<evidence type="ECO:0000256" key="8">
    <source>
        <dbReference type="ARBA" id="ARBA00023180"/>
    </source>
</evidence>
<dbReference type="GO" id="GO:0043123">
    <property type="term" value="P:positive regulation of canonical NF-kappaB signal transduction"/>
    <property type="evidence" value="ECO:0007669"/>
    <property type="project" value="InterPro"/>
</dbReference>
<comment type="caution">
    <text evidence="9">Lacks conserved residue(s) required for the propagation of feature annotation.</text>
</comment>
<keyword evidence="3" id="KW-0677">Repeat</keyword>
<dbReference type="InterPro" id="IPR001368">
    <property type="entry name" value="TNFR/NGFR_Cys_rich_reg"/>
</dbReference>
<feature type="domain" description="TNFR-Cys" evidence="11">
    <location>
        <begin position="42"/>
        <end position="82"/>
    </location>
</feature>
<keyword evidence="4 10" id="KW-1133">Transmembrane helix</keyword>